<dbReference type="Proteomes" id="UP000077875">
    <property type="component" value="Chromosome"/>
</dbReference>
<feature type="domain" description="DUF1266" evidence="1">
    <location>
        <begin position="580"/>
        <end position="754"/>
    </location>
</feature>
<reference evidence="2 3" key="1">
    <citation type="submission" date="2016-04" db="EMBL/GenBank/DDBJ databases">
        <title>Complete Genome Sequence of Halotalea alkalilenta IHB B 13600.</title>
        <authorList>
            <person name="Swarnkar M.K."/>
            <person name="Sharma A."/>
            <person name="Kaushal K."/>
            <person name="Soni R."/>
            <person name="Rana S."/>
            <person name="Singh A.K."/>
            <person name="Gulati A."/>
        </authorList>
    </citation>
    <scope>NUCLEOTIDE SEQUENCE [LARGE SCALE GENOMIC DNA]</scope>
    <source>
        <strain evidence="2 3">IHB B 13600</strain>
    </source>
</reference>
<evidence type="ECO:0000313" key="2">
    <source>
        <dbReference type="EMBL" id="ANF58423.1"/>
    </source>
</evidence>
<protein>
    <recommendedName>
        <fullName evidence="1">DUF1266 domain-containing protein</fullName>
    </recommendedName>
</protein>
<dbReference type="STRING" id="376489.A5892_13875"/>
<evidence type="ECO:0000313" key="3">
    <source>
        <dbReference type="Proteomes" id="UP000077875"/>
    </source>
</evidence>
<proteinExistence type="predicted"/>
<organism evidence="2 3">
    <name type="scientific">Halotalea alkalilenta</name>
    <dbReference type="NCBI Taxonomy" id="376489"/>
    <lineage>
        <taxon>Bacteria</taxon>
        <taxon>Pseudomonadati</taxon>
        <taxon>Pseudomonadota</taxon>
        <taxon>Gammaproteobacteria</taxon>
        <taxon>Oceanospirillales</taxon>
        <taxon>Halomonadaceae</taxon>
        <taxon>Halotalea</taxon>
    </lineage>
</organism>
<feature type="domain" description="DUF1266" evidence="1">
    <location>
        <begin position="144"/>
        <end position="314"/>
    </location>
</feature>
<dbReference type="AlphaFoldDB" id="A0A172YGS3"/>
<name>A0A172YGS3_9GAMM</name>
<dbReference type="EMBL" id="CP015243">
    <property type="protein sequence ID" value="ANF58423.1"/>
    <property type="molecule type" value="Genomic_DNA"/>
</dbReference>
<dbReference type="InterPro" id="IPR009677">
    <property type="entry name" value="DUF1266"/>
</dbReference>
<dbReference type="Pfam" id="PF06889">
    <property type="entry name" value="DUF1266"/>
    <property type="match status" value="2"/>
</dbReference>
<dbReference type="KEGG" id="haa:A5892_13875"/>
<accession>A0A172YGS3</accession>
<gene>
    <name evidence="2" type="ORF">A5892_13875</name>
</gene>
<evidence type="ECO:0000259" key="1">
    <source>
        <dbReference type="Pfam" id="PF06889"/>
    </source>
</evidence>
<sequence length="779" mass="89225">MDEALKAWWRRNLVMSGWRGSAPERSLSRERARTRLARLDIPDRSEFAWRMLELGQQLRDAPRHLAEGLRQDGLEWVALGACAGWLDEMRVDAWLRVLREEVIPTDRLWGDAEVGVWRVRAAFAPVLAGPLELATDWPDAHRFLTEVWDIRDREALISTLLWLSAQGQRYGWDIDARRLSELDQDGQRAWWAKIGGEAAGRSGEDREAIEAERRYASLVVEFVQRSEPLEWAAWDWLRLVDLAFAGRLLGWLGEEEATLFAAHAVDLIQRRYADWAGLAEAYQRGRSLFEGRDLMKRWHDDWRLLLDAAESPWQWPLDELLGETLRDRSRELLRRLRGTNDSWLLALASLREPDLLHRQLDSDALDHERREEARQYLLDTLDWSEEEGAEGLSRFWLPAQSHHLNQLAADAQRGVLPSAKTPFGDADPVALKVRDGLGNCAPFAATIHMAEKFAFHLLMARDAGSCDGEALDQLVGALRNTLCRFYASPARLLEAWAVWEAALPEQEEESLVFEVRWHLDDPGSLFFWLDWHAADWREPGPRPSLSQFCSLALTGPLSAPIWSPPTTLHGRLAEEVLDWLDSHYALHGREGLIAFLDFLLEAGDRQEYQINYAPYTLNTRRLVDEIEILESGVRSEDEQVHLERLRRVRDNEARCNERDMTAWDVAQLVDLCVAGRQLGWLDDALLDHYLHKASALAQEHYAGWRDYAEGLYAGYAFFMTGVPEREDYLREFRQALVGWLSGAPPLAGPWASLDFPGRGGGRWPPMHIDTLPGDVHTLH</sequence>
<keyword evidence="3" id="KW-1185">Reference proteome</keyword>